<name>S9UA03_9TRYP</name>
<organism evidence="3 4">
    <name type="scientific">Angomonas deanei</name>
    <dbReference type="NCBI Taxonomy" id="59799"/>
    <lineage>
        <taxon>Eukaryota</taxon>
        <taxon>Discoba</taxon>
        <taxon>Euglenozoa</taxon>
        <taxon>Kinetoplastea</taxon>
        <taxon>Metakinetoplastina</taxon>
        <taxon>Trypanosomatida</taxon>
        <taxon>Trypanosomatidae</taxon>
        <taxon>Strigomonadinae</taxon>
        <taxon>Angomonas</taxon>
    </lineage>
</organism>
<dbReference type="NCBIfam" id="NF041131">
    <property type="entry name" value="RicT_YaaT_fam"/>
    <property type="match status" value="1"/>
</dbReference>
<evidence type="ECO:0000313" key="4">
    <source>
        <dbReference type="Proteomes" id="UP000515908"/>
    </source>
</evidence>
<accession>S9UA03</accession>
<dbReference type="GO" id="GO:0005737">
    <property type="term" value="C:cytoplasm"/>
    <property type="evidence" value="ECO:0007669"/>
    <property type="project" value="TreeGrafter"/>
</dbReference>
<feature type="domain" description="PSP1 C-terminal" evidence="2">
    <location>
        <begin position="193"/>
        <end position="279"/>
    </location>
</feature>
<dbReference type="EMBL" id="LR877172">
    <property type="protein sequence ID" value="CAD2222863.1"/>
    <property type="molecule type" value="Genomic_DNA"/>
</dbReference>
<dbReference type="OrthoDB" id="243127at2759"/>
<evidence type="ECO:0000313" key="3">
    <source>
        <dbReference type="EMBL" id="CAD2222863.1"/>
    </source>
</evidence>
<evidence type="ECO:0000259" key="2">
    <source>
        <dbReference type="PROSITE" id="PS51411"/>
    </source>
</evidence>
<evidence type="ECO:0000256" key="1">
    <source>
        <dbReference type="SAM" id="MobiDB-lite"/>
    </source>
</evidence>
<protein>
    <submittedName>
        <fullName evidence="3">PSP1 C-terminal conserved region containing protein, putative</fullName>
    </submittedName>
</protein>
<dbReference type="PROSITE" id="PS51411">
    <property type="entry name" value="PSP1_C"/>
    <property type="match status" value="1"/>
</dbReference>
<reference evidence="3 4" key="1">
    <citation type="submission" date="2020-08" db="EMBL/GenBank/DDBJ databases">
        <authorList>
            <person name="Newling K."/>
            <person name="Davey J."/>
            <person name="Forrester S."/>
        </authorList>
    </citation>
    <scope>NUCLEOTIDE SEQUENCE [LARGE SCALE GENOMIC DNA]</scope>
    <source>
        <strain evidence="4">Crithidia deanei Carvalho (ATCC PRA-265)</strain>
    </source>
</reference>
<dbReference type="Pfam" id="PF04468">
    <property type="entry name" value="PSP1"/>
    <property type="match status" value="1"/>
</dbReference>
<dbReference type="InterPro" id="IPR007557">
    <property type="entry name" value="PSP1_C"/>
</dbReference>
<dbReference type="VEuPathDB" id="TriTrypDB:ADEAN_001041700"/>
<dbReference type="Proteomes" id="UP000515908">
    <property type="component" value="Chromosome 28"/>
</dbReference>
<dbReference type="PANTHER" id="PTHR43830:SF3">
    <property type="entry name" value="PROTEIN PSP1"/>
    <property type="match status" value="1"/>
</dbReference>
<dbReference type="InterPro" id="IPR047767">
    <property type="entry name" value="PSP1-like"/>
</dbReference>
<feature type="region of interest" description="Disordered" evidence="1">
    <location>
        <begin position="98"/>
        <end position="129"/>
    </location>
</feature>
<dbReference type="PANTHER" id="PTHR43830">
    <property type="entry name" value="PROTEIN PSP1"/>
    <property type="match status" value="1"/>
</dbReference>
<proteinExistence type="predicted"/>
<keyword evidence="4" id="KW-1185">Reference proteome</keyword>
<sequence>MTSTALMNEIDETQRVIDRWYQQTSANLQMNYSSFLTQLRQLEERITGESSTIGFSQQQGDVLMTPSRTGNEDRLLSTPPMSSPPVNRAANFTAGEATRGLFPNPELEGEMRKRPDPKSVVAENSPPQDKNVSCQVLVEFKRKRILQYESPCYVAPGEFVVVGGDRGEDIGLVTHTWVGKELPEDKSWVEGVGKVLRIASVLEVTQLQGVQTELESRAVEVAQEKVQEHALPMRIVDAEYQFDRRKLTFYYQSQHRLDFRNLVRDLYKTFRARIWMEPDTSV</sequence>
<dbReference type="AlphaFoldDB" id="S9UA03"/>
<gene>
    <name evidence="3" type="ORF">ADEAN_001041700</name>
</gene>